<comment type="similarity">
    <text evidence="10">Belongs to the insect chemoreceptor superfamily. Heteromeric odorant receptor channel (TC 1.A.69) family.</text>
</comment>
<comment type="caution">
    <text evidence="11">The sequence shown here is derived from an EMBL/GenBank/DDBJ whole genome shotgun (WGS) entry which is preliminary data.</text>
</comment>
<accession>A0A482X055</accession>
<comment type="caution">
    <text evidence="10">Lacks conserved residue(s) required for the propagation of feature annotation.</text>
</comment>
<sequence length="393" mass="45643">MFGSFEVLNLLMYICCLRPPEQKHKVVLYNIVSAFLFLVIICWVLVVLLSTITMFRIITNVAMFQVFLVGSAFMLIAQISLMMYFRKDLKELMFSIENKYHEEDDIHTKKLKSKSENMSLIILFIITAMIVLGLIFCVIIFECFGNNNMVQANTDIFSRENPEILLFYTPWLPFDYTVSPYYEILKIVIYFIITFAIPMAVLRLTTMTVLVIHVAGLFESIFCRMAELSFKQSENVEDKLIEIIKTHQHVIRISKNLVEFFRPIILLKAVFSFWMFAVLMVVITEEPIGSSIFINCAFCLLCSGYELLLDCWSGEQLARKSEKVGVAAYYCQWDRMSNSARKNLVLLTLRAQRPIQLEIRPYLIPMSLQTYVQIMKASFSCYTLLLSIKAEKH</sequence>
<evidence type="ECO:0000313" key="12">
    <source>
        <dbReference type="Proteomes" id="UP000291343"/>
    </source>
</evidence>
<dbReference type="PANTHER" id="PTHR21137">
    <property type="entry name" value="ODORANT RECEPTOR"/>
    <property type="match status" value="1"/>
</dbReference>
<evidence type="ECO:0000313" key="11">
    <source>
        <dbReference type="EMBL" id="RZF39148.1"/>
    </source>
</evidence>
<evidence type="ECO:0000256" key="6">
    <source>
        <dbReference type="ARBA" id="ARBA00022989"/>
    </source>
</evidence>
<evidence type="ECO:0000256" key="8">
    <source>
        <dbReference type="ARBA" id="ARBA00023170"/>
    </source>
</evidence>
<dbReference type="STRING" id="195883.A0A482X055"/>
<keyword evidence="2" id="KW-1003">Cell membrane</keyword>
<keyword evidence="3 10" id="KW-0716">Sensory transduction</keyword>
<dbReference type="Proteomes" id="UP000291343">
    <property type="component" value="Unassembled WGS sequence"/>
</dbReference>
<proteinExistence type="inferred from homology"/>
<dbReference type="InterPro" id="IPR004117">
    <property type="entry name" value="7tm6_olfct_rcpt"/>
</dbReference>
<evidence type="ECO:0000256" key="7">
    <source>
        <dbReference type="ARBA" id="ARBA00023136"/>
    </source>
</evidence>
<reference evidence="11 12" key="1">
    <citation type="journal article" date="2017" name="Gigascience">
        <title>Genome sequence of the small brown planthopper, Laodelphax striatellus.</title>
        <authorList>
            <person name="Zhu J."/>
            <person name="Jiang F."/>
            <person name="Wang X."/>
            <person name="Yang P."/>
            <person name="Bao Y."/>
            <person name="Zhao W."/>
            <person name="Wang W."/>
            <person name="Lu H."/>
            <person name="Wang Q."/>
            <person name="Cui N."/>
            <person name="Li J."/>
            <person name="Chen X."/>
            <person name="Luo L."/>
            <person name="Yu J."/>
            <person name="Kang L."/>
            <person name="Cui F."/>
        </authorList>
    </citation>
    <scope>NUCLEOTIDE SEQUENCE [LARGE SCALE GENOMIC DNA]</scope>
    <source>
        <strain evidence="11">Lst14</strain>
    </source>
</reference>
<dbReference type="Pfam" id="PF02949">
    <property type="entry name" value="7tm_6"/>
    <property type="match status" value="1"/>
</dbReference>
<keyword evidence="9 10" id="KW-0807">Transducer</keyword>
<dbReference type="EMBL" id="QKKF02020490">
    <property type="protein sequence ID" value="RZF39148.1"/>
    <property type="molecule type" value="Genomic_DNA"/>
</dbReference>
<comment type="subcellular location">
    <subcellularLocation>
        <location evidence="1 10">Cell membrane</location>
        <topology evidence="1 10">Multi-pass membrane protein</topology>
    </subcellularLocation>
</comment>
<keyword evidence="5 10" id="KW-0552">Olfaction</keyword>
<organism evidence="11 12">
    <name type="scientific">Laodelphax striatellus</name>
    <name type="common">Small brown planthopper</name>
    <name type="synonym">Delphax striatella</name>
    <dbReference type="NCBI Taxonomy" id="195883"/>
    <lineage>
        <taxon>Eukaryota</taxon>
        <taxon>Metazoa</taxon>
        <taxon>Ecdysozoa</taxon>
        <taxon>Arthropoda</taxon>
        <taxon>Hexapoda</taxon>
        <taxon>Insecta</taxon>
        <taxon>Pterygota</taxon>
        <taxon>Neoptera</taxon>
        <taxon>Paraneoptera</taxon>
        <taxon>Hemiptera</taxon>
        <taxon>Auchenorrhyncha</taxon>
        <taxon>Fulgoroidea</taxon>
        <taxon>Delphacidae</taxon>
        <taxon>Criomorphinae</taxon>
        <taxon>Laodelphax</taxon>
    </lineage>
</organism>
<dbReference type="GO" id="GO:0005886">
    <property type="term" value="C:plasma membrane"/>
    <property type="evidence" value="ECO:0007669"/>
    <property type="project" value="UniProtKB-SubCell"/>
</dbReference>
<feature type="transmembrane region" description="Helical" evidence="10">
    <location>
        <begin position="64"/>
        <end position="85"/>
    </location>
</feature>
<evidence type="ECO:0000256" key="1">
    <source>
        <dbReference type="ARBA" id="ARBA00004651"/>
    </source>
</evidence>
<protein>
    <recommendedName>
        <fullName evidence="10">Odorant receptor</fullName>
    </recommendedName>
</protein>
<dbReference type="OrthoDB" id="6631264at2759"/>
<keyword evidence="12" id="KW-1185">Reference proteome</keyword>
<dbReference type="PANTHER" id="PTHR21137:SF35">
    <property type="entry name" value="ODORANT RECEPTOR 19A-RELATED"/>
    <property type="match status" value="1"/>
</dbReference>
<feature type="transmembrane region" description="Helical" evidence="10">
    <location>
        <begin position="27"/>
        <end position="58"/>
    </location>
</feature>
<name>A0A482X055_LAOST</name>
<evidence type="ECO:0000256" key="4">
    <source>
        <dbReference type="ARBA" id="ARBA00022692"/>
    </source>
</evidence>
<evidence type="ECO:0000256" key="9">
    <source>
        <dbReference type="ARBA" id="ARBA00023224"/>
    </source>
</evidence>
<dbReference type="AlphaFoldDB" id="A0A482X055"/>
<keyword evidence="6 10" id="KW-1133">Transmembrane helix</keyword>
<dbReference type="GO" id="GO:0005549">
    <property type="term" value="F:odorant binding"/>
    <property type="evidence" value="ECO:0007669"/>
    <property type="project" value="InterPro"/>
</dbReference>
<feature type="transmembrane region" description="Helical" evidence="10">
    <location>
        <begin position="120"/>
        <end position="141"/>
    </location>
</feature>
<dbReference type="SMR" id="A0A482X055"/>
<dbReference type="FunCoup" id="A0A482X055">
    <property type="interactions" value="74"/>
</dbReference>
<keyword evidence="7 10" id="KW-0472">Membrane</keyword>
<evidence type="ECO:0000256" key="5">
    <source>
        <dbReference type="ARBA" id="ARBA00022725"/>
    </source>
</evidence>
<dbReference type="GO" id="GO:0007165">
    <property type="term" value="P:signal transduction"/>
    <property type="evidence" value="ECO:0007669"/>
    <property type="project" value="UniProtKB-KW"/>
</dbReference>
<evidence type="ECO:0000256" key="10">
    <source>
        <dbReference type="RuleBase" id="RU351113"/>
    </source>
</evidence>
<feature type="transmembrane region" description="Helical" evidence="10">
    <location>
        <begin position="260"/>
        <end position="282"/>
    </location>
</feature>
<keyword evidence="4 10" id="KW-0812">Transmembrane</keyword>
<dbReference type="GO" id="GO:0004984">
    <property type="term" value="F:olfactory receptor activity"/>
    <property type="evidence" value="ECO:0007669"/>
    <property type="project" value="InterPro"/>
</dbReference>
<keyword evidence="8 10" id="KW-0675">Receptor</keyword>
<evidence type="ECO:0000256" key="3">
    <source>
        <dbReference type="ARBA" id="ARBA00022606"/>
    </source>
</evidence>
<gene>
    <name evidence="11" type="ORF">LSTR_LSTR005776</name>
</gene>
<feature type="transmembrane region" description="Helical" evidence="10">
    <location>
        <begin position="288"/>
        <end position="309"/>
    </location>
</feature>
<feature type="transmembrane region" description="Helical" evidence="10">
    <location>
        <begin position="187"/>
        <end position="218"/>
    </location>
</feature>
<evidence type="ECO:0000256" key="2">
    <source>
        <dbReference type="ARBA" id="ARBA00022475"/>
    </source>
</evidence>
<dbReference type="InParanoid" id="A0A482X055"/>